<keyword evidence="2" id="KW-0732">Signal</keyword>
<evidence type="ECO:0000313" key="3">
    <source>
        <dbReference type="EMBL" id="RUR67835.1"/>
    </source>
</evidence>
<dbReference type="EMBL" id="RXFT01000004">
    <property type="protein sequence ID" value="RUR67835.1"/>
    <property type="molecule type" value="Genomic_DNA"/>
</dbReference>
<feature type="signal peptide" evidence="2">
    <location>
        <begin position="1"/>
        <end position="25"/>
    </location>
</feature>
<organism evidence="3 4">
    <name type="scientific">Variovorax guangxiensis</name>
    <dbReference type="NCBI Taxonomy" id="1775474"/>
    <lineage>
        <taxon>Bacteria</taxon>
        <taxon>Pseudomonadati</taxon>
        <taxon>Pseudomonadota</taxon>
        <taxon>Betaproteobacteria</taxon>
        <taxon>Burkholderiales</taxon>
        <taxon>Comamonadaceae</taxon>
        <taxon>Variovorax</taxon>
    </lineage>
</organism>
<evidence type="ECO:0000256" key="1">
    <source>
        <dbReference type="SAM" id="MobiDB-lite"/>
    </source>
</evidence>
<name>A0A433MJJ1_9BURK</name>
<gene>
    <name evidence="3" type="ORF">EJP67_12290</name>
</gene>
<comment type="caution">
    <text evidence="3">The sequence shown here is derived from an EMBL/GenBank/DDBJ whole genome shotgun (WGS) entry which is preliminary data.</text>
</comment>
<protein>
    <submittedName>
        <fullName evidence="3">Uncharacterized protein</fullName>
    </submittedName>
</protein>
<proteinExistence type="predicted"/>
<accession>A0A433MJJ1</accession>
<dbReference type="RefSeq" id="WP_126021988.1">
    <property type="nucleotide sequence ID" value="NZ_RXFT01000004.1"/>
</dbReference>
<evidence type="ECO:0000313" key="4">
    <source>
        <dbReference type="Proteomes" id="UP000281118"/>
    </source>
</evidence>
<dbReference type="Proteomes" id="UP000281118">
    <property type="component" value="Unassembled WGS sequence"/>
</dbReference>
<sequence>MQVPSHLLARLAPALLLACVLSACGGSGGGGGSVGTPTPPTTPTTQPDTGAAPVKSCAP</sequence>
<feature type="region of interest" description="Disordered" evidence="1">
    <location>
        <begin position="28"/>
        <end position="59"/>
    </location>
</feature>
<feature type="chain" id="PRO_5019226476" evidence="2">
    <location>
        <begin position="26"/>
        <end position="59"/>
    </location>
</feature>
<reference evidence="3 4" key="1">
    <citation type="submission" date="2018-12" db="EMBL/GenBank/DDBJ databases">
        <title>The genome sequences of Variovorax guangxiensis DSM 27352.</title>
        <authorList>
            <person name="Gao J."/>
            <person name="Sun J."/>
        </authorList>
    </citation>
    <scope>NUCLEOTIDE SEQUENCE [LARGE SCALE GENOMIC DNA]</scope>
    <source>
        <strain evidence="3 4">DSM 27352</strain>
    </source>
</reference>
<evidence type="ECO:0000256" key="2">
    <source>
        <dbReference type="SAM" id="SignalP"/>
    </source>
</evidence>
<dbReference type="AlphaFoldDB" id="A0A433MJJ1"/>